<organism evidence="2">
    <name type="scientific">Moorena producens (strain JHB)</name>
    <dbReference type="NCBI Taxonomy" id="1454205"/>
    <lineage>
        <taxon>Bacteria</taxon>
        <taxon>Bacillati</taxon>
        <taxon>Cyanobacteriota</taxon>
        <taxon>Cyanophyceae</taxon>
        <taxon>Coleofasciculales</taxon>
        <taxon>Coleofasciculaceae</taxon>
        <taxon>Moorena</taxon>
    </lineage>
</organism>
<keyword evidence="1" id="KW-0472">Membrane</keyword>
<keyword evidence="1" id="KW-0812">Transmembrane</keyword>
<accession>A0A9Q9SV29</accession>
<dbReference type="AlphaFoldDB" id="A0A9Q9SV29"/>
<name>A0A9Q9SV29_MOOP1</name>
<reference evidence="2" key="2">
    <citation type="submission" date="2022-10" db="EMBL/GenBank/DDBJ databases">
        <authorList>
            <person name="Ngo T.-E."/>
        </authorList>
    </citation>
    <scope>NUCLEOTIDE SEQUENCE</scope>
    <source>
        <strain evidence="2">JHB</strain>
    </source>
</reference>
<protein>
    <submittedName>
        <fullName evidence="2">Uncharacterized protein</fullName>
    </submittedName>
</protein>
<reference evidence="2" key="1">
    <citation type="journal article" date="2017" name="Proc. Natl. Acad. Sci. U.S.A.">
        <title>Comparative genomics uncovers the prolific and distinctive metabolic potential of the cyanobacterial genus Moorea.</title>
        <authorList>
            <person name="Leao T."/>
            <person name="Castelao G."/>
            <person name="Korobeynikov A."/>
            <person name="Monroe E.A."/>
            <person name="Podell S."/>
            <person name="Glukhov E."/>
            <person name="Allen E.E."/>
            <person name="Gerwick W.H."/>
            <person name="Gerwick L."/>
        </authorList>
    </citation>
    <scope>NUCLEOTIDE SEQUENCE</scope>
    <source>
        <strain evidence="2">JHB</strain>
    </source>
</reference>
<evidence type="ECO:0000313" key="2">
    <source>
        <dbReference type="EMBL" id="WAN70198.1"/>
    </source>
</evidence>
<evidence type="ECO:0000256" key="1">
    <source>
        <dbReference type="SAM" id="Phobius"/>
    </source>
</evidence>
<feature type="transmembrane region" description="Helical" evidence="1">
    <location>
        <begin position="20"/>
        <end position="37"/>
    </location>
</feature>
<dbReference type="EMBL" id="CP017708">
    <property type="protein sequence ID" value="WAN70198.1"/>
    <property type="molecule type" value="Genomic_DNA"/>
</dbReference>
<keyword evidence="1" id="KW-1133">Transmembrane helix</keyword>
<gene>
    <name evidence="2" type="ORF">BJP36_39785</name>
</gene>
<dbReference type="Proteomes" id="UP000176944">
    <property type="component" value="Chromosome"/>
</dbReference>
<sequence>MWNNPDSAHTLNEEKTMRGCSMLLALLVFAGLLYFIVNSGTFERLMNTTTPSERQLE</sequence>
<proteinExistence type="predicted"/>